<gene>
    <name evidence="5" type="ORF">TESG_05235</name>
</gene>
<organism evidence="5 6">
    <name type="scientific">Trichophyton tonsurans (strain CBS 112818)</name>
    <name type="common">Scalp ringworm fungus</name>
    <dbReference type="NCBI Taxonomy" id="647933"/>
    <lineage>
        <taxon>Eukaryota</taxon>
        <taxon>Fungi</taxon>
        <taxon>Dikarya</taxon>
        <taxon>Ascomycota</taxon>
        <taxon>Pezizomycotina</taxon>
        <taxon>Eurotiomycetes</taxon>
        <taxon>Eurotiomycetidae</taxon>
        <taxon>Onygenales</taxon>
        <taxon>Arthrodermataceae</taxon>
        <taxon>Trichophyton</taxon>
    </lineage>
</organism>
<evidence type="ECO:0000256" key="3">
    <source>
        <dbReference type="SAM" id="MobiDB-lite"/>
    </source>
</evidence>
<feature type="compositionally biased region" description="Low complexity" evidence="3">
    <location>
        <begin position="133"/>
        <end position="148"/>
    </location>
</feature>
<keyword evidence="5" id="KW-0132">Cell division</keyword>
<feature type="domain" description="EF-hand" evidence="4">
    <location>
        <begin position="176"/>
        <end position="211"/>
    </location>
</feature>
<accession>F2S2Z5</accession>
<dbReference type="SMART" id="SM00054">
    <property type="entry name" value="EFh"/>
    <property type="match status" value="1"/>
</dbReference>
<keyword evidence="2" id="KW-0106">Calcium</keyword>
<feature type="compositionally biased region" description="Low complexity" evidence="3">
    <location>
        <begin position="86"/>
        <end position="99"/>
    </location>
</feature>
<protein>
    <submittedName>
        <fullName evidence="5">Cell division control protein Cdc31</fullName>
    </submittedName>
</protein>
<dbReference type="FunFam" id="1.10.238.10:FF:000172">
    <property type="entry name" value="Cell division control protein"/>
    <property type="match status" value="1"/>
</dbReference>
<dbReference type="InterPro" id="IPR002048">
    <property type="entry name" value="EF_hand_dom"/>
</dbReference>
<dbReference type="InterPro" id="IPR050145">
    <property type="entry name" value="Centrin_CML-like"/>
</dbReference>
<dbReference type="OrthoDB" id="343296at2759"/>
<keyword evidence="5" id="KW-0131">Cell cycle</keyword>
<dbReference type="PANTHER" id="PTHR23050">
    <property type="entry name" value="CALCIUM BINDING PROTEIN"/>
    <property type="match status" value="1"/>
</dbReference>
<dbReference type="GO" id="GO:0051301">
    <property type="term" value="P:cell division"/>
    <property type="evidence" value="ECO:0007669"/>
    <property type="project" value="UniProtKB-KW"/>
</dbReference>
<evidence type="ECO:0000256" key="1">
    <source>
        <dbReference type="ARBA" id="ARBA00022737"/>
    </source>
</evidence>
<dbReference type="Gene3D" id="1.10.238.10">
    <property type="entry name" value="EF-hand"/>
    <property type="match status" value="1"/>
</dbReference>
<feature type="compositionally biased region" description="Gly residues" evidence="3">
    <location>
        <begin position="73"/>
        <end position="85"/>
    </location>
</feature>
<feature type="region of interest" description="Disordered" evidence="3">
    <location>
        <begin position="133"/>
        <end position="161"/>
    </location>
</feature>
<evidence type="ECO:0000256" key="2">
    <source>
        <dbReference type="ARBA" id="ARBA00022837"/>
    </source>
</evidence>
<dbReference type="AlphaFoldDB" id="F2S2Z5"/>
<dbReference type="PROSITE" id="PS50222">
    <property type="entry name" value="EF_HAND_2"/>
    <property type="match status" value="1"/>
</dbReference>
<dbReference type="CDD" id="cd00051">
    <property type="entry name" value="EFh"/>
    <property type="match status" value="1"/>
</dbReference>
<dbReference type="Proteomes" id="UP000009172">
    <property type="component" value="Unassembled WGS sequence"/>
</dbReference>
<proteinExistence type="predicted"/>
<reference evidence="6" key="1">
    <citation type="journal article" date="2012" name="MBio">
        <title>Comparative genome analysis of Trichophyton rubrum and related dermatophytes reveals candidate genes involved in infection.</title>
        <authorList>
            <person name="Martinez D.A."/>
            <person name="Oliver B.G."/>
            <person name="Graeser Y."/>
            <person name="Goldberg J.M."/>
            <person name="Li W."/>
            <person name="Martinez-Rossi N.M."/>
            <person name="Monod M."/>
            <person name="Shelest E."/>
            <person name="Barton R.C."/>
            <person name="Birch E."/>
            <person name="Brakhage A.A."/>
            <person name="Chen Z."/>
            <person name="Gurr S.J."/>
            <person name="Heiman D."/>
            <person name="Heitman J."/>
            <person name="Kosti I."/>
            <person name="Rossi A."/>
            <person name="Saif S."/>
            <person name="Samalova M."/>
            <person name="Saunders C.W."/>
            <person name="Shea T."/>
            <person name="Summerbell R.C."/>
            <person name="Xu J."/>
            <person name="Young S."/>
            <person name="Zeng Q."/>
            <person name="Birren B.W."/>
            <person name="Cuomo C.A."/>
            <person name="White T.C."/>
        </authorList>
    </citation>
    <scope>NUCLEOTIDE SEQUENCE [LARGE SCALE GENOMIC DNA]</scope>
    <source>
        <strain evidence="6">CBS 112818</strain>
    </source>
</reference>
<dbReference type="EMBL" id="GG698506">
    <property type="protein sequence ID" value="EGD97935.1"/>
    <property type="molecule type" value="Genomic_DNA"/>
</dbReference>
<evidence type="ECO:0000259" key="4">
    <source>
        <dbReference type="PROSITE" id="PS50222"/>
    </source>
</evidence>
<dbReference type="HOGENOM" id="CLU_061288_18_1_1"/>
<evidence type="ECO:0000313" key="6">
    <source>
        <dbReference type="Proteomes" id="UP000009172"/>
    </source>
</evidence>
<keyword evidence="6" id="KW-1185">Reference proteome</keyword>
<evidence type="ECO:0000313" key="5">
    <source>
        <dbReference type="EMBL" id="EGD97935.1"/>
    </source>
</evidence>
<dbReference type="GO" id="GO:0005509">
    <property type="term" value="F:calcium ion binding"/>
    <property type="evidence" value="ECO:0007669"/>
    <property type="project" value="InterPro"/>
</dbReference>
<dbReference type="Pfam" id="PF13499">
    <property type="entry name" value="EF-hand_7"/>
    <property type="match status" value="1"/>
</dbReference>
<feature type="region of interest" description="Disordered" evidence="3">
    <location>
        <begin position="1"/>
        <end position="99"/>
    </location>
</feature>
<sequence length="244" mass="26423">MASSSHPSFAPRSVYANAGKLSDRPLNTNNPLPFGSSVLSRRDRGDFGDTAGKSQGHQAGAPPAHSQIQGQGQLQGGGVMGGVGPNAGNSNVNNVNNPLNDLSEEQREEINEASLLFDLDRTATSTIMSSALLSRTRPAQQQQQSRQQQPPPHPSSLLMPLSSFQTITARKILERDPREEILRAFELFDEGGKGYIDLEDLRRVARELGETGLEEDELRAMIEEFDLEGVGGVTREGFVGICLQ</sequence>
<name>F2S2Z5_TRIT1</name>
<keyword evidence="1" id="KW-0677">Repeat</keyword>
<dbReference type="InterPro" id="IPR011992">
    <property type="entry name" value="EF-hand-dom_pair"/>
</dbReference>
<dbReference type="SUPFAM" id="SSF47473">
    <property type="entry name" value="EF-hand"/>
    <property type="match status" value="1"/>
</dbReference>